<dbReference type="Proteomes" id="UP000699462">
    <property type="component" value="Unassembled WGS sequence"/>
</dbReference>
<evidence type="ECO:0008006" key="4">
    <source>
        <dbReference type="Google" id="ProtNLM"/>
    </source>
</evidence>
<keyword evidence="1" id="KW-1133">Transmembrane helix</keyword>
<evidence type="ECO:0000313" key="2">
    <source>
        <dbReference type="EMBL" id="KAF8566978.1"/>
    </source>
</evidence>
<dbReference type="Pfam" id="PF01275">
    <property type="entry name" value="Myelin_PLP"/>
    <property type="match status" value="1"/>
</dbReference>
<sequence length="329" mass="37205">SVVIAHLIKVISLFLIEAKGSCLARVPYTSLLGFILIFVGGGVLCGTLYHGIFKVDAFFRRNFFPVYSFQYLRIAAVVSGAVVILLAIIVVIFSALVTNATRQRVYRGDRFVMGGRFSAALFMGITYVAIVFWLVFLIFLVAPTFCWIMFNSICTIELADVWHGPGARRPGPDSRVAPTLEELRQRNQLEDTYTSRLAYFYMDRGFSPYPMGFRRYDQNDPFGRFDTYIFNLTHYGVYIKPWMYDKDLNYREAITTLDGLAEFCDEVSVVGPVFACSLGGAVFVLFGLTLFVGSLSGFYTRLKLTKELTDFKQSIALRSPKAHDHSAYF</sequence>
<feature type="transmembrane region" description="Helical" evidence="1">
    <location>
        <begin position="278"/>
        <end position="299"/>
    </location>
</feature>
<name>A0A8T0DJ33_9TREM</name>
<dbReference type="GO" id="GO:0005886">
    <property type="term" value="C:plasma membrane"/>
    <property type="evidence" value="ECO:0007669"/>
    <property type="project" value="TreeGrafter"/>
</dbReference>
<organism evidence="2 3">
    <name type="scientific">Paragonimus westermani</name>
    <dbReference type="NCBI Taxonomy" id="34504"/>
    <lineage>
        <taxon>Eukaryota</taxon>
        <taxon>Metazoa</taxon>
        <taxon>Spiralia</taxon>
        <taxon>Lophotrochozoa</taxon>
        <taxon>Platyhelminthes</taxon>
        <taxon>Trematoda</taxon>
        <taxon>Digenea</taxon>
        <taxon>Plagiorchiida</taxon>
        <taxon>Troglotremata</taxon>
        <taxon>Troglotrematidae</taxon>
        <taxon>Paragonimus</taxon>
    </lineage>
</organism>
<dbReference type="PANTHER" id="PTHR11683:SF12">
    <property type="entry name" value="M6, ISOFORM F"/>
    <property type="match status" value="1"/>
</dbReference>
<dbReference type="InterPro" id="IPR001614">
    <property type="entry name" value="Myelin_PLP"/>
</dbReference>
<keyword evidence="3" id="KW-1185">Reference proteome</keyword>
<evidence type="ECO:0000313" key="3">
    <source>
        <dbReference type="Proteomes" id="UP000699462"/>
    </source>
</evidence>
<protein>
    <recommendedName>
        <fullName evidence="4">Myelin proteolipid protein</fullName>
    </recommendedName>
</protein>
<dbReference type="PANTHER" id="PTHR11683">
    <property type="entry name" value="MYELIN PROTEOLIPID"/>
    <property type="match status" value="1"/>
</dbReference>
<keyword evidence="1" id="KW-0812">Transmembrane</keyword>
<accession>A0A8T0DJ33</accession>
<feature type="transmembrane region" description="Helical" evidence="1">
    <location>
        <begin position="31"/>
        <end position="52"/>
    </location>
</feature>
<proteinExistence type="predicted"/>
<gene>
    <name evidence="2" type="ORF">P879_04064</name>
</gene>
<reference evidence="2 3" key="1">
    <citation type="submission" date="2019-07" db="EMBL/GenBank/DDBJ databases">
        <title>Annotation for the trematode Paragonimus westermani.</title>
        <authorList>
            <person name="Choi Y.-J."/>
        </authorList>
    </citation>
    <scope>NUCLEOTIDE SEQUENCE [LARGE SCALE GENOMIC DNA]</scope>
    <source>
        <strain evidence="2">180907_Pwestermani</strain>
    </source>
</reference>
<dbReference type="AlphaFoldDB" id="A0A8T0DJ33"/>
<dbReference type="OrthoDB" id="9993736at2759"/>
<comment type="caution">
    <text evidence="2">The sequence shown here is derived from an EMBL/GenBank/DDBJ whole genome shotgun (WGS) entry which is preliminary data.</text>
</comment>
<feature type="transmembrane region" description="Helical" evidence="1">
    <location>
        <begin position="72"/>
        <end position="98"/>
    </location>
</feature>
<evidence type="ECO:0000256" key="1">
    <source>
        <dbReference type="SAM" id="Phobius"/>
    </source>
</evidence>
<dbReference type="GO" id="GO:0031175">
    <property type="term" value="P:neuron projection development"/>
    <property type="evidence" value="ECO:0007669"/>
    <property type="project" value="TreeGrafter"/>
</dbReference>
<dbReference type="EMBL" id="JTDF01004337">
    <property type="protein sequence ID" value="KAF8566978.1"/>
    <property type="molecule type" value="Genomic_DNA"/>
</dbReference>
<keyword evidence="1" id="KW-0472">Membrane</keyword>
<feature type="transmembrane region" description="Helical" evidence="1">
    <location>
        <begin position="119"/>
        <end position="150"/>
    </location>
</feature>
<feature type="non-terminal residue" evidence="2">
    <location>
        <position position="1"/>
    </location>
</feature>